<dbReference type="Pfam" id="PF05227">
    <property type="entry name" value="CHASE3"/>
    <property type="match status" value="1"/>
</dbReference>
<sequence length="243" mass="25715">MVEDLYEDDEAFPAAPGIRRGVPMGRRVLLGLGGLLALFAVAMSVAIFLVISLRDGETRLNDRDVPYASAVADAALNAKGIANDQRGFLLSGDPTYIDEANLRVGAVRTSLAAAARAAGNDGQRQAVGAAQAGFERWFAAVHEEFVSFQAGDRERAVAASAGEDRELRKTYEQALADAQRQADSSIHAASSAVSAASQRSVWILAGGLLAVLGIGGAVAYWLMRSIATPLFRLMDLLTVDLPR</sequence>
<reference evidence="3 4" key="1">
    <citation type="submission" date="2024-10" db="EMBL/GenBank/DDBJ databases">
        <title>The Natural Products Discovery Center: Release of the First 8490 Sequenced Strains for Exploring Actinobacteria Biosynthetic Diversity.</title>
        <authorList>
            <person name="Kalkreuter E."/>
            <person name="Kautsar S.A."/>
            <person name="Yang D."/>
            <person name="Bader C.D."/>
            <person name="Teijaro C.N."/>
            <person name="Fluegel L."/>
            <person name="Davis C.M."/>
            <person name="Simpson J.R."/>
            <person name="Lauterbach L."/>
            <person name="Steele A.D."/>
            <person name="Gui C."/>
            <person name="Meng S."/>
            <person name="Li G."/>
            <person name="Viehrig K."/>
            <person name="Ye F."/>
            <person name="Su P."/>
            <person name="Kiefer A.F."/>
            <person name="Nichols A."/>
            <person name="Cepeda A.J."/>
            <person name="Yan W."/>
            <person name="Fan B."/>
            <person name="Jiang Y."/>
            <person name="Adhikari A."/>
            <person name="Zheng C.-J."/>
            <person name="Schuster L."/>
            <person name="Cowan T.M."/>
            <person name="Smanski M.J."/>
            <person name="Chevrette M.G."/>
            <person name="De Carvalho L.P.S."/>
            <person name="Shen B."/>
        </authorList>
    </citation>
    <scope>NUCLEOTIDE SEQUENCE [LARGE SCALE GENOMIC DNA]</scope>
    <source>
        <strain evidence="3 4">NPDC000087</strain>
    </source>
</reference>
<comment type="caution">
    <text evidence="3">The sequence shown here is derived from an EMBL/GenBank/DDBJ whole genome shotgun (WGS) entry which is preliminary data.</text>
</comment>
<protein>
    <submittedName>
        <fullName evidence="3">CHASE3 domain-containing protein</fullName>
    </submittedName>
</protein>
<keyword evidence="1" id="KW-1133">Transmembrane helix</keyword>
<feature type="domain" description="CHASE3" evidence="2">
    <location>
        <begin position="68"/>
        <end position="176"/>
    </location>
</feature>
<proteinExistence type="predicted"/>
<dbReference type="EMBL" id="JBIAZU010000001">
    <property type="protein sequence ID" value="MFF5289208.1"/>
    <property type="molecule type" value="Genomic_DNA"/>
</dbReference>
<evidence type="ECO:0000256" key="1">
    <source>
        <dbReference type="SAM" id="Phobius"/>
    </source>
</evidence>
<evidence type="ECO:0000313" key="4">
    <source>
        <dbReference type="Proteomes" id="UP001602245"/>
    </source>
</evidence>
<organism evidence="3 4">
    <name type="scientific">Paractinoplanes globisporus</name>
    <dbReference type="NCBI Taxonomy" id="113565"/>
    <lineage>
        <taxon>Bacteria</taxon>
        <taxon>Bacillati</taxon>
        <taxon>Actinomycetota</taxon>
        <taxon>Actinomycetes</taxon>
        <taxon>Micromonosporales</taxon>
        <taxon>Micromonosporaceae</taxon>
        <taxon>Paractinoplanes</taxon>
    </lineage>
</organism>
<keyword evidence="1" id="KW-0472">Membrane</keyword>
<dbReference type="Proteomes" id="UP001602245">
    <property type="component" value="Unassembled WGS sequence"/>
</dbReference>
<keyword evidence="4" id="KW-1185">Reference proteome</keyword>
<feature type="transmembrane region" description="Helical" evidence="1">
    <location>
        <begin position="201"/>
        <end position="223"/>
    </location>
</feature>
<dbReference type="RefSeq" id="WP_157295252.1">
    <property type="nucleotide sequence ID" value="NZ_JBIAZU010000001.1"/>
</dbReference>
<name>A0ABW6W864_9ACTN</name>
<evidence type="ECO:0000313" key="3">
    <source>
        <dbReference type="EMBL" id="MFF5289208.1"/>
    </source>
</evidence>
<dbReference type="InterPro" id="IPR007891">
    <property type="entry name" value="CHASE3"/>
</dbReference>
<accession>A0ABW6W864</accession>
<feature type="transmembrane region" description="Helical" evidence="1">
    <location>
        <begin position="28"/>
        <end position="51"/>
    </location>
</feature>
<gene>
    <name evidence="3" type="ORF">ACFY35_07210</name>
</gene>
<evidence type="ECO:0000259" key="2">
    <source>
        <dbReference type="Pfam" id="PF05227"/>
    </source>
</evidence>
<keyword evidence="1" id="KW-0812">Transmembrane</keyword>